<reference evidence="2 3" key="1">
    <citation type="submission" date="2019-04" db="EMBL/GenBank/DDBJ databases">
        <title>Lampropedia sp YIM MLB12 draf genome.</title>
        <authorList>
            <person name="Wang Y.-X."/>
        </authorList>
    </citation>
    <scope>NUCLEOTIDE SEQUENCE [LARGE SCALE GENOMIC DNA]</scope>
    <source>
        <strain evidence="2 3">YIM MLB12</strain>
    </source>
</reference>
<dbReference type="InterPro" id="IPR031321">
    <property type="entry name" value="UCP012641"/>
</dbReference>
<dbReference type="Gene3D" id="3.40.390.70">
    <property type="match status" value="1"/>
</dbReference>
<dbReference type="InterPro" id="IPR011201">
    <property type="entry name" value="Zinc-ribbon_6_bact"/>
</dbReference>
<dbReference type="AlphaFoldDB" id="A0A4V3YWV4"/>
<evidence type="ECO:0000259" key="1">
    <source>
        <dbReference type="Pfam" id="PF10005"/>
    </source>
</evidence>
<feature type="domain" description="Zinc-ribbon" evidence="1">
    <location>
        <begin position="91"/>
        <end position="135"/>
    </location>
</feature>
<dbReference type="PIRSF" id="PIRSF012641">
    <property type="entry name" value="UCP012641"/>
    <property type="match status" value="1"/>
</dbReference>
<sequence length="407" mass="45449">MQTFQCTHCNSLVFFESQSCLYCSSSLGFDPDSLRLIALQALPASSANQPSGLESQAAPNALESGTPAATALSQPALWSLLDSPEAGSPDQSQAKRFKFCLNAQSQNNCNFLLDASDPSGYCLSCRQTKTIPNLSTPSNVLAWKTIENAKRRLFYTLAKLGLDVRERTPRYEFLEDVPGEDPVMTGHANGLITLNILEADDAERTRRRINLHEPYRTLLGHLRHEVGHFYWDQFFLQDALALDAFRALFGDERSDYGQALEHHYANPRQDWQQDHVSQYAAAHPWEDWAETWAHYLHLIDVQETACSYQLQFATQGHAGSIHTTVDNPFVVFAQAPQDGSPQDIGPLLNQAMGLSLLLNSLNRSLGHNDAYPFALSTAVLQKLNFVHNAVRRYRHQRTGTAATQLSD</sequence>
<dbReference type="EMBL" id="SSWX01000013">
    <property type="protein sequence ID" value="THJ32852.1"/>
    <property type="molecule type" value="Genomic_DNA"/>
</dbReference>
<gene>
    <name evidence="2" type="ORF">E8K88_11265</name>
</gene>
<dbReference type="OrthoDB" id="256753at2"/>
<feature type="domain" description="Zinc-ribbon" evidence="1">
    <location>
        <begin position="4"/>
        <end position="43"/>
    </location>
</feature>
<dbReference type="Pfam" id="PF15887">
    <property type="entry name" value="Peptidase_Mx"/>
    <property type="match status" value="1"/>
</dbReference>
<name>A0A4V3YWV4_9BURK</name>
<protein>
    <recommendedName>
        <fullName evidence="1">Zinc-ribbon domain-containing protein</fullName>
    </recommendedName>
</protein>
<keyword evidence="3" id="KW-1185">Reference proteome</keyword>
<evidence type="ECO:0000313" key="3">
    <source>
        <dbReference type="Proteomes" id="UP000306236"/>
    </source>
</evidence>
<proteinExistence type="predicted"/>
<evidence type="ECO:0000313" key="2">
    <source>
        <dbReference type="EMBL" id="THJ32852.1"/>
    </source>
</evidence>
<comment type="caution">
    <text evidence="2">The sequence shown here is derived from an EMBL/GenBank/DDBJ whole genome shotgun (WGS) entry which is preliminary data.</text>
</comment>
<accession>A0A4V3YWV4</accession>
<organism evidence="2 3">
    <name type="scientific">Lampropedia aestuarii</name>
    <dbReference type="NCBI Taxonomy" id="2562762"/>
    <lineage>
        <taxon>Bacteria</taxon>
        <taxon>Pseudomonadati</taxon>
        <taxon>Pseudomonadota</taxon>
        <taxon>Betaproteobacteria</taxon>
        <taxon>Burkholderiales</taxon>
        <taxon>Comamonadaceae</taxon>
        <taxon>Lampropedia</taxon>
    </lineage>
</organism>
<dbReference type="Proteomes" id="UP000306236">
    <property type="component" value="Unassembled WGS sequence"/>
</dbReference>
<dbReference type="Pfam" id="PF10005">
    <property type="entry name" value="Zn_ribbon_DZR_6"/>
    <property type="match status" value="2"/>
</dbReference>
<dbReference type="RefSeq" id="WP_136406762.1">
    <property type="nucleotide sequence ID" value="NZ_SSWX01000013.1"/>
</dbReference>